<feature type="region of interest" description="Disordered" evidence="1">
    <location>
        <begin position="24"/>
        <end position="51"/>
    </location>
</feature>
<comment type="caution">
    <text evidence="2">The sequence shown here is derived from an EMBL/GenBank/DDBJ whole genome shotgun (WGS) entry which is preliminary data.</text>
</comment>
<evidence type="ECO:0000313" key="3">
    <source>
        <dbReference type="Proteomes" id="UP001295684"/>
    </source>
</evidence>
<gene>
    <name evidence="2" type="ORF">ECRASSUSDP1_LOCUS2154</name>
</gene>
<feature type="region of interest" description="Disordered" evidence="1">
    <location>
        <begin position="201"/>
        <end position="233"/>
    </location>
</feature>
<accession>A0AAD1U5G8</accession>
<protein>
    <submittedName>
        <fullName evidence="2">Uncharacterized protein</fullName>
    </submittedName>
</protein>
<evidence type="ECO:0000313" key="2">
    <source>
        <dbReference type="EMBL" id="CAI2360847.1"/>
    </source>
</evidence>
<dbReference type="AlphaFoldDB" id="A0AAD1U5G8"/>
<feature type="compositionally biased region" description="Basic and acidic residues" evidence="1">
    <location>
        <begin position="216"/>
        <end position="225"/>
    </location>
</feature>
<name>A0AAD1U5G8_EUPCR</name>
<sequence length="303" mass="35798">MSQSKLHRAAAYHPKKRYTFKTFRASRNNSKKSLNKSNLNHYGQRSPESRKLSENLQKIIVLRIMKRFKPQQKTSSLEHQILDWIDLYKNNKTHKGPILFTESMISQCVRDIQTRDSSANVSIPALQNIRHKSQKRDGKRAMMHTLNSSQRSVDMKEKHPMNLDRSLKTLSYQHGSFRERSFQKVSSRIKRMIPEINSSSNRKEAGLHTGIPHLRNRTDHNSSLRREHRNSASNDLNSLDIKRSLHQKEFRKMVLNDLAESSNLKETMLLNERLEDERLAKQYKMEHEKDLKTQNWLKIETFR</sequence>
<keyword evidence="3" id="KW-1185">Reference proteome</keyword>
<reference evidence="2" key="1">
    <citation type="submission" date="2023-07" db="EMBL/GenBank/DDBJ databases">
        <authorList>
            <consortium name="AG Swart"/>
            <person name="Singh M."/>
            <person name="Singh A."/>
            <person name="Seah K."/>
            <person name="Emmerich C."/>
        </authorList>
    </citation>
    <scope>NUCLEOTIDE SEQUENCE</scope>
    <source>
        <strain evidence="2">DP1</strain>
    </source>
</reference>
<dbReference type="Proteomes" id="UP001295684">
    <property type="component" value="Unassembled WGS sequence"/>
</dbReference>
<dbReference type="EMBL" id="CAMPGE010002042">
    <property type="protein sequence ID" value="CAI2360847.1"/>
    <property type="molecule type" value="Genomic_DNA"/>
</dbReference>
<evidence type="ECO:0000256" key="1">
    <source>
        <dbReference type="SAM" id="MobiDB-lite"/>
    </source>
</evidence>
<organism evidence="2 3">
    <name type="scientific">Euplotes crassus</name>
    <dbReference type="NCBI Taxonomy" id="5936"/>
    <lineage>
        <taxon>Eukaryota</taxon>
        <taxon>Sar</taxon>
        <taxon>Alveolata</taxon>
        <taxon>Ciliophora</taxon>
        <taxon>Intramacronucleata</taxon>
        <taxon>Spirotrichea</taxon>
        <taxon>Hypotrichia</taxon>
        <taxon>Euplotida</taxon>
        <taxon>Euplotidae</taxon>
        <taxon>Moneuplotes</taxon>
    </lineage>
</organism>
<proteinExistence type="predicted"/>